<feature type="signal peptide" evidence="8">
    <location>
        <begin position="1"/>
        <end position="24"/>
    </location>
</feature>
<dbReference type="GO" id="GO:0015288">
    <property type="term" value="F:porin activity"/>
    <property type="evidence" value="ECO:0007669"/>
    <property type="project" value="TreeGrafter"/>
</dbReference>
<keyword evidence="3" id="KW-0813">Transport</keyword>
<dbReference type="GO" id="GO:0009279">
    <property type="term" value="C:cell outer membrane"/>
    <property type="evidence" value="ECO:0007669"/>
    <property type="project" value="UniProtKB-SubCell"/>
</dbReference>
<dbReference type="InterPro" id="IPR003423">
    <property type="entry name" value="OMP_efflux"/>
</dbReference>
<dbReference type="PANTHER" id="PTHR30026">
    <property type="entry name" value="OUTER MEMBRANE PROTEIN TOLC"/>
    <property type="match status" value="1"/>
</dbReference>
<organism evidence="9 10">
    <name type="scientific">Candidatus Cryptobacteroides avicola</name>
    <dbReference type="NCBI Taxonomy" id="2840757"/>
    <lineage>
        <taxon>Bacteria</taxon>
        <taxon>Pseudomonadati</taxon>
        <taxon>Bacteroidota</taxon>
        <taxon>Bacteroidia</taxon>
        <taxon>Bacteroidales</taxon>
        <taxon>Candidatus Cryptobacteroides</taxon>
    </lineage>
</organism>
<reference evidence="9" key="1">
    <citation type="submission" date="2020-10" db="EMBL/GenBank/DDBJ databases">
        <authorList>
            <person name="Gilroy R."/>
        </authorList>
    </citation>
    <scope>NUCLEOTIDE SEQUENCE</scope>
    <source>
        <strain evidence="9">G3-8215</strain>
    </source>
</reference>
<keyword evidence="8" id="KW-0732">Signal</keyword>
<gene>
    <name evidence="9" type="ORF">IAB75_09140</name>
</gene>
<comment type="caution">
    <text evidence="9">The sequence shown here is derived from an EMBL/GenBank/DDBJ whole genome shotgun (WGS) entry which is preliminary data.</text>
</comment>
<evidence type="ECO:0000256" key="8">
    <source>
        <dbReference type="SAM" id="SignalP"/>
    </source>
</evidence>
<keyword evidence="7" id="KW-0998">Cell outer membrane</keyword>
<dbReference type="GO" id="GO:1990281">
    <property type="term" value="C:efflux pump complex"/>
    <property type="evidence" value="ECO:0007669"/>
    <property type="project" value="TreeGrafter"/>
</dbReference>
<name>A0A940DU24_9BACT</name>
<proteinExistence type="inferred from homology"/>
<dbReference type="AlphaFoldDB" id="A0A940DU24"/>
<dbReference type="SUPFAM" id="SSF56954">
    <property type="entry name" value="Outer membrane efflux proteins (OEP)"/>
    <property type="match status" value="1"/>
</dbReference>
<sequence length="492" mass="54276">MKKFVYIIICVPAVLALSPVCASAQYRTDIKAEENAGAENILQAADTSDVPVVITLEQALQIALSENVSVKVADQEIQRTDYAKKGTYASLFPQIDLSGSYQRTIKKQVMYMDLDMGSGASGEGGSAGDGSGDSALAGFDTSEGLEVGRWNTWAAGLNATMPLVNTQLWKSLKVSGLEVELAIEKARSSRLDMVTQVKQAFFATLLAKESFQVYKDVYENAVTNCQETEKKFRAQKATEYDLTRAKTNVANAVPNVYDAESSVILSLWQLKAVMGVDLDMNIDVAGTLDDYSQQLFYEPSQADSLSLENNTTMRQLAIQAEQLAHTIKMQKYAYIPTLSAAFSFSINAMTNDFKFSQYRWTPYSYVGVSLAIPIFSGGKRYNDVRQAKTQATQLKLQTMDTERNLKISIRQSLVTMETNIKTYNAAREAVASARKGYSIAEKTYQVGKNTLLELNDAQLALTQAELSASQAIYNFLIAKSQLEQTLGQDFIR</sequence>
<evidence type="ECO:0000256" key="6">
    <source>
        <dbReference type="ARBA" id="ARBA00023136"/>
    </source>
</evidence>
<keyword evidence="5" id="KW-0812">Transmembrane</keyword>
<evidence type="ECO:0000256" key="3">
    <source>
        <dbReference type="ARBA" id="ARBA00022448"/>
    </source>
</evidence>
<dbReference type="Gene3D" id="1.20.1600.10">
    <property type="entry name" value="Outer membrane efflux proteins (OEP)"/>
    <property type="match status" value="1"/>
</dbReference>
<comment type="subcellular location">
    <subcellularLocation>
        <location evidence="1">Cell outer membrane</location>
    </subcellularLocation>
</comment>
<reference evidence="9" key="2">
    <citation type="journal article" date="2021" name="PeerJ">
        <title>Extensive microbial diversity within the chicken gut microbiome revealed by metagenomics and culture.</title>
        <authorList>
            <person name="Gilroy R."/>
            <person name="Ravi A."/>
            <person name="Getino M."/>
            <person name="Pursley I."/>
            <person name="Horton D.L."/>
            <person name="Alikhan N.F."/>
            <person name="Baker D."/>
            <person name="Gharbi K."/>
            <person name="Hall N."/>
            <person name="Watson M."/>
            <person name="Adriaenssens E.M."/>
            <person name="Foster-Nyarko E."/>
            <person name="Jarju S."/>
            <person name="Secka A."/>
            <person name="Antonio M."/>
            <person name="Oren A."/>
            <person name="Chaudhuri R.R."/>
            <person name="La Ragione R."/>
            <person name="Hildebrand F."/>
            <person name="Pallen M.J."/>
        </authorList>
    </citation>
    <scope>NUCLEOTIDE SEQUENCE</scope>
    <source>
        <strain evidence="9">G3-8215</strain>
    </source>
</reference>
<keyword evidence="6" id="KW-0472">Membrane</keyword>
<evidence type="ECO:0000256" key="7">
    <source>
        <dbReference type="ARBA" id="ARBA00023237"/>
    </source>
</evidence>
<keyword evidence="4" id="KW-1134">Transmembrane beta strand</keyword>
<dbReference type="EMBL" id="JADILV010000062">
    <property type="protein sequence ID" value="MBO8484261.1"/>
    <property type="molecule type" value="Genomic_DNA"/>
</dbReference>
<feature type="chain" id="PRO_5037082507" evidence="8">
    <location>
        <begin position="25"/>
        <end position="492"/>
    </location>
</feature>
<evidence type="ECO:0000313" key="9">
    <source>
        <dbReference type="EMBL" id="MBO8484261.1"/>
    </source>
</evidence>
<comment type="similarity">
    <text evidence="2">Belongs to the outer membrane factor (OMF) (TC 1.B.17) family.</text>
</comment>
<dbReference type="InterPro" id="IPR051906">
    <property type="entry name" value="TolC-like"/>
</dbReference>
<evidence type="ECO:0000313" key="10">
    <source>
        <dbReference type="Proteomes" id="UP000725002"/>
    </source>
</evidence>
<dbReference type="GO" id="GO:0015562">
    <property type="term" value="F:efflux transmembrane transporter activity"/>
    <property type="evidence" value="ECO:0007669"/>
    <property type="project" value="InterPro"/>
</dbReference>
<evidence type="ECO:0000256" key="5">
    <source>
        <dbReference type="ARBA" id="ARBA00022692"/>
    </source>
</evidence>
<dbReference type="Pfam" id="PF02321">
    <property type="entry name" value="OEP"/>
    <property type="match status" value="2"/>
</dbReference>
<evidence type="ECO:0000256" key="4">
    <source>
        <dbReference type="ARBA" id="ARBA00022452"/>
    </source>
</evidence>
<accession>A0A940DU24</accession>
<evidence type="ECO:0000256" key="1">
    <source>
        <dbReference type="ARBA" id="ARBA00004442"/>
    </source>
</evidence>
<evidence type="ECO:0000256" key="2">
    <source>
        <dbReference type="ARBA" id="ARBA00007613"/>
    </source>
</evidence>
<dbReference type="PANTHER" id="PTHR30026:SF20">
    <property type="entry name" value="OUTER MEMBRANE PROTEIN TOLC"/>
    <property type="match status" value="1"/>
</dbReference>
<protein>
    <submittedName>
        <fullName evidence="9">TolC family protein</fullName>
    </submittedName>
</protein>
<dbReference type="Proteomes" id="UP000725002">
    <property type="component" value="Unassembled WGS sequence"/>
</dbReference>